<evidence type="ECO:0000313" key="2">
    <source>
        <dbReference type="Proteomes" id="UP001151081"/>
    </source>
</evidence>
<comment type="caution">
    <text evidence="1">The sequence shown here is derived from an EMBL/GenBank/DDBJ whole genome shotgun (WGS) entry which is preliminary data.</text>
</comment>
<dbReference type="AlphaFoldDB" id="A0A9X3X674"/>
<gene>
    <name evidence="1" type="ORF">KEG57_28640</name>
</gene>
<protein>
    <submittedName>
        <fullName evidence="1">Uncharacterized protein</fullName>
    </submittedName>
</protein>
<name>A0A9X3X674_9BACT</name>
<accession>A0A9X3X674</accession>
<dbReference type="Proteomes" id="UP001151081">
    <property type="component" value="Unassembled WGS sequence"/>
</dbReference>
<proteinExistence type="predicted"/>
<sequence length="561" mass="59258">MRAALAEGFALDEVLGVEGIKAQAWKKADVAWKKKLAGDPALFGKFGDELARAEDWLGRRVKPLEDDPAAWVSFLHAYTKSADPIGLLAGAGLGLNDVARLERRWARRFEEDASIGKKLAELARAPRGLPRIEVEPKVLRRSRVAEGRLAAEATAVKASDDGPTSVVRRRWLEAHRGVLRGLAEKAVQVEPDVAPSPAPLRLPPLPQPGGVEALQATSLALDVPRGPALPFVDGAPPLTASVPEPKPARTAESLSGTALVVDVPRGPALPFAGSEGAVKIQAEGAVQKAPSSLGLAETSLALDVPRGPALPFQAGAKAAVSATKGAGLDETAPVVAVPRGPALPFGEGRGVEAPRELEETAPVVAVPRGPALPFGEGRGVEVPRELGETAPVVAVPRGPALPFGEEPPGQKGAAAGNAKELPGAQGLAATAPITGMPKVEALPFMRELASRKGDGKDLERDFARTVAFELPADLRKPTRETAEPERKVPELSLERYAALCAELAAARASAEETFARYGLGERDARKAVDDVWKERLARAPALYQEWNRLYLRAQNAIRGRR</sequence>
<keyword evidence="2" id="KW-1185">Reference proteome</keyword>
<dbReference type="RefSeq" id="WP_272458993.1">
    <property type="nucleotide sequence ID" value="NZ_JAGTJJ010000021.1"/>
</dbReference>
<organism evidence="1 2">
    <name type="scientific">Polyangium jinanense</name>
    <dbReference type="NCBI Taxonomy" id="2829994"/>
    <lineage>
        <taxon>Bacteria</taxon>
        <taxon>Pseudomonadati</taxon>
        <taxon>Myxococcota</taxon>
        <taxon>Polyangia</taxon>
        <taxon>Polyangiales</taxon>
        <taxon>Polyangiaceae</taxon>
        <taxon>Polyangium</taxon>
    </lineage>
</organism>
<dbReference type="EMBL" id="JAGTJJ010000021">
    <property type="protein sequence ID" value="MDC3984509.1"/>
    <property type="molecule type" value="Genomic_DNA"/>
</dbReference>
<reference evidence="1 2" key="1">
    <citation type="submission" date="2021-04" db="EMBL/GenBank/DDBJ databases">
        <title>Genome analysis of Polyangium sp.</title>
        <authorList>
            <person name="Li Y."/>
            <person name="Wang J."/>
        </authorList>
    </citation>
    <scope>NUCLEOTIDE SEQUENCE [LARGE SCALE GENOMIC DNA]</scope>
    <source>
        <strain evidence="1 2">SDU14</strain>
    </source>
</reference>
<evidence type="ECO:0000313" key="1">
    <source>
        <dbReference type="EMBL" id="MDC3984509.1"/>
    </source>
</evidence>